<proteinExistence type="predicted"/>
<keyword evidence="2" id="KW-1185">Reference proteome</keyword>
<sequence length="185" mass="20207">MISDGPASSDRATLLFVPSRRGDYHHMVNGVNEHGFYGCVARNINIFKQCSNTLSIVDSTILCALPQAWKASLKDALKKQIAALGFGKKVFGTLEIVNVNNVGVEYICEACKGNFVSRQTSEPYCFSYQKNSAILKVPSLPAKVTLQGGSCINVDVKEKLVDKVLRLSLPFADLYNSNVVELKSS</sequence>
<accession>A0A9D4Z7V9</accession>
<evidence type="ECO:0000313" key="1">
    <source>
        <dbReference type="EMBL" id="KAI5065573.1"/>
    </source>
</evidence>
<protein>
    <submittedName>
        <fullName evidence="1">Uncharacterized protein</fullName>
    </submittedName>
</protein>
<evidence type="ECO:0000313" key="2">
    <source>
        <dbReference type="Proteomes" id="UP000886520"/>
    </source>
</evidence>
<dbReference type="AlphaFoldDB" id="A0A9D4Z7V9"/>
<dbReference type="EMBL" id="JABFUD020000019">
    <property type="protein sequence ID" value="KAI5065573.1"/>
    <property type="molecule type" value="Genomic_DNA"/>
</dbReference>
<comment type="caution">
    <text evidence="1">The sequence shown here is derived from an EMBL/GenBank/DDBJ whole genome shotgun (WGS) entry which is preliminary data.</text>
</comment>
<organism evidence="1 2">
    <name type="scientific">Adiantum capillus-veneris</name>
    <name type="common">Maidenhair fern</name>
    <dbReference type="NCBI Taxonomy" id="13818"/>
    <lineage>
        <taxon>Eukaryota</taxon>
        <taxon>Viridiplantae</taxon>
        <taxon>Streptophyta</taxon>
        <taxon>Embryophyta</taxon>
        <taxon>Tracheophyta</taxon>
        <taxon>Polypodiopsida</taxon>
        <taxon>Polypodiidae</taxon>
        <taxon>Polypodiales</taxon>
        <taxon>Pteridineae</taxon>
        <taxon>Pteridaceae</taxon>
        <taxon>Vittarioideae</taxon>
        <taxon>Adiantum</taxon>
    </lineage>
</organism>
<reference evidence="1" key="1">
    <citation type="submission" date="2021-01" db="EMBL/GenBank/DDBJ databases">
        <title>Adiantum capillus-veneris genome.</title>
        <authorList>
            <person name="Fang Y."/>
            <person name="Liao Q."/>
        </authorList>
    </citation>
    <scope>NUCLEOTIDE SEQUENCE</scope>
    <source>
        <strain evidence="1">H3</strain>
        <tissue evidence="1">Leaf</tissue>
    </source>
</reference>
<gene>
    <name evidence="1" type="ORF">GOP47_0020268</name>
</gene>
<name>A0A9D4Z7V9_ADICA</name>
<dbReference type="Proteomes" id="UP000886520">
    <property type="component" value="Chromosome 19"/>
</dbReference>